<evidence type="ECO:0000256" key="1">
    <source>
        <dbReference type="ARBA" id="ARBA00038283"/>
    </source>
</evidence>
<evidence type="ECO:0000313" key="4">
    <source>
        <dbReference type="EMBL" id="MQU19285.1"/>
    </source>
</evidence>
<name>A0A6A7Z617_9PSED</name>
<dbReference type="Pfam" id="PF01051">
    <property type="entry name" value="Rep3_N"/>
    <property type="match status" value="1"/>
</dbReference>
<dbReference type="EMBL" id="WIVT01000052">
    <property type="protein sequence ID" value="MQU19285.1"/>
    <property type="molecule type" value="Genomic_DNA"/>
</dbReference>
<dbReference type="GO" id="GO:0006270">
    <property type="term" value="P:DNA replication initiation"/>
    <property type="evidence" value="ECO:0007669"/>
    <property type="project" value="InterPro"/>
</dbReference>
<dbReference type="InterPro" id="IPR036388">
    <property type="entry name" value="WH-like_DNA-bd_sf"/>
</dbReference>
<dbReference type="Proteomes" id="UP000443000">
    <property type="component" value="Unassembled WGS sequence"/>
</dbReference>
<evidence type="ECO:0000313" key="5">
    <source>
        <dbReference type="Proteomes" id="UP000443000"/>
    </source>
</evidence>
<dbReference type="OrthoDB" id="9122127at2"/>
<comment type="similarity">
    <text evidence="1">Belongs to the initiator RepB protein family.</text>
</comment>
<dbReference type="SUPFAM" id="SSF46785">
    <property type="entry name" value="Winged helix' DNA-binding domain"/>
    <property type="match status" value="2"/>
</dbReference>
<sequence>MKRAVAEPGSSKKNVTKSNDLVKAAYKLSLNEQRLLLAAISQIDPRKPMPRPISITAPDFSEQYGIPLKHAYEALKEATSSLYERDVKTYDGRYKSRFRWVDRVDYLDGGGETKLYFTVHVQPYLVHLNKSFTTYELKRIADLSSTHSIRLFELLQQFKSTGFYTVSVEGFRELLELGPSYERYSNLKLKVINPAIAELREKSGLLIELTTEKKGRAISRLIFKFRDDDQMRLNFPQSVDNSRNP</sequence>
<organism evidence="3">
    <name type="scientific">Pseudomonas helleri</name>
    <dbReference type="NCBI Taxonomy" id="1608996"/>
    <lineage>
        <taxon>Bacteria</taxon>
        <taxon>Pseudomonadati</taxon>
        <taxon>Pseudomonadota</taxon>
        <taxon>Gammaproteobacteria</taxon>
        <taxon>Pseudomonadales</taxon>
        <taxon>Pseudomonadaceae</taxon>
        <taxon>Pseudomonas</taxon>
    </lineage>
</organism>
<proteinExistence type="inferred from homology"/>
<dbReference type="GO" id="GO:0003887">
    <property type="term" value="F:DNA-directed DNA polymerase activity"/>
    <property type="evidence" value="ECO:0007669"/>
    <property type="project" value="InterPro"/>
</dbReference>
<accession>A0A6A7Z617</accession>
<feature type="domain" description="Initiator Rep protein WH1" evidence="2">
    <location>
        <begin position="15"/>
        <end position="155"/>
    </location>
</feature>
<evidence type="ECO:0000313" key="3">
    <source>
        <dbReference type="EMBL" id="MQT82749.1"/>
    </source>
</evidence>
<dbReference type="InterPro" id="IPR036390">
    <property type="entry name" value="WH_DNA-bd_sf"/>
</dbReference>
<dbReference type="AlphaFoldDB" id="A0A6A7Z617"/>
<dbReference type="Pfam" id="PF21205">
    <property type="entry name" value="Rep3_C"/>
    <property type="match status" value="1"/>
</dbReference>
<dbReference type="EMBL" id="WIWC01000062">
    <property type="protein sequence ID" value="MQT82749.1"/>
    <property type="molecule type" value="Genomic_DNA"/>
</dbReference>
<protein>
    <submittedName>
        <fullName evidence="3">RepB family plasmid replication initiator protein</fullName>
    </submittedName>
</protein>
<comment type="caution">
    <text evidence="3">The sequence shown here is derived from an EMBL/GenBank/DDBJ whole genome shotgun (WGS) entry which is preliminary data.</text>
</comment>
<gene>
    <name evidence="4" type="ORF">GHN41_22990</name>
    <name evidence="3" type="ORF">GHN86_22180</name>
</gene>
<dbReference type="RefSeq" id="WP_153387320.1">
    <property type="nucleotide sequence ID" value="NZ_JBITTT010000031.1"/>
</dbReference>
<dbReference type="InterPro" id="IPR000525">
    <property type="entry name" value="Initiator_Rep_WH1"/>
</dbReference>
<evidence type="ECO:0000259" key="2">
    <source>
        <dbReference type="Pfam" id="PF01051"/>
    </source>
</evidence>
<dbReference type="Gene3D" id="1.10.10.10">
    <property type="entry name" value="Winged helix-like DNA-binding domain superfamily/Winged helix DNA-binding domain"/>
    <property type="match status" value="2"/>
</dbReference>
<reference evidence="3 5" key="1">
    <citation type="submission" date="2019-10" db="EMBL/GenBank/DDBJ databases">
        <title>Evaluation of single-gene subtyping targets for Pseudomonas.</title>
        <authorList>
            <person name="Reichler S.J."/>
            <person name="Orsi R.H."/>
            <person name="Wiedmann M."/>
            <person name="Martin N.H."/>
            <person name="Murphy S.I."/>
        </authorList>
    </citation>
    <scope>NUCLEOTIDE SEQUENCE</scope>
    <source>
        <strain evidence="4 5">FSL R10-1594</strain>
        <strain evidence="3">FSL R10-2339</strain>
    </source>
</reference>